<sequence length="135" mass="16102">MMEIIEKRTPPVKKHWVHSVNAIESMFEKVKTNWNRLEERYEFLVPSPCILNSRPIDRIGLSRPKLTEQNPQEAKIFGVRQSLEARGSEDLMKMFVNIIEKDMLKNVYNTWNFIKMDIDGDHTKEVLLHIQYQTW</sequence>
<organism evidence="1 2">
    <name type="scientific">Caenorhabditis nigoni</name>
    <dbReference type="NCBI Taxonomy" id="1611254"/>
    <lineage>
        <taxon>Eukaryota</taxon>
        <taxon>Metazoa</taxon>
        <taxon>Ecdysozoa</taxon>
        <taxon>Nematoda</taxon>
        <taxon>Chromadorea</taxon>
        <taxon>Rhabditida</taxon>
        <taxon>Rhabditina</taxon>
        <taxon>Rhabditomorpha</taxon>
        <taxon>Rhabditoidea</taxon>
        <taxon>Rhabditidae</taxon>
        <taxon>Peloderinae</taxon>
        <taxon>Caenorhabditis</taxon>
    </lineage>
</organism>
<evidence type="ECO:0000313" key="2">
    <source>
        <dbReference type="Proteomes" id="UP000230233"/>
    </source>
</evidence>
<dbReference type="EMBL" id="PDUG01000005">
    <property type="protein sequence ID" value="PIC30164.1"/>
    <property type="molecule type" value="Genomic_DNA"/>
</dbReference>
<keyword evidence="2" id="KW-1185">Reference proteome</keyword>
<evidence type="ECO:0000313" key="1">
    <source>
        <dbReference type="EMBL" id="PIC30164.1"/>
    </source>
</evidence>
<name>A0A2G5TSD6_9PELO</name>
<reference evidence="2" key="1">
    <citation type="submission" date="2017-10" db="EMBL/GenBank/DDBJ databases">
        <title>Rapid genome shrinkage in a self-fertile nematode reveals novel sperm competition proteins.</title>
        <authorList>
            <person name="Yin D."/>
            <person name="Schwarz E.M."/>
            <person name="Thomas C.G."/>
            <person name="Felde R.L."/>
            <person name="Korf I.F."/>
            <person name="Cutter A.D."/>
            <person name="Schartner C.M."/>
            <person name="Ralston E.J."/>
            <person name="Meyer B.J."/>
            <person name="Haag E.S."/>
        </authorList>
    </citation>
    <scope>NUCLEOTIDE SEQUENCE [LARGE SCALE GENOMIC DNA]</scope>
    <source>
        <strain evidence="2">JU1422</strain>
    </source>
</reference>
<proteinExistence type="predicted"/>
<dbReference type="Proteomes" id="UP000230233">
    <property type="component" value="Chromosome V"/>
</dbReference>
<comment type="caution">
    <text evidence="1">The sequence shown here is derived from an EMBL/GenBank/DDBJ whole genome shotgun (WGS) entry which is preliminary data.</text>
</comment>
<accession>A0A2G5TSD6</accession>
<protein>
    <submittedName>
        <fullName evidence="1">Uncharacterized protein</fullName>
    </submittedName>
</protein>
<dbReference type="AlphaFoldDB" id="A0A2G5TSD6"/>
<gene>
    <name evidence="1" type="primary">Cnig_chr_V.g21503</name>
    <name evidence="1" type="ORF">B9Z55_021503</name>
</gene>